<evidence type="ECO:0000256" key="6">
    <source>
        <dbReference type="ARBA" id="ARBA00023136"/>
    </source>
</evidence>
<dbReference type="OrthoDB" id="6623990at2"/>
<dbReference type="eggNOG" id="COG3594">
    <property type="taxonomic scope" value="Bacteria"/>
</dbReference>
<protein>
    <recommendedName>
        <fullName evidence="8">Acyltransferase 3 domain-containing protein</fullName>
    </recommendedName>
</protein>
<feature type="transmembrane region" description="Helical" evidence="7">
    <location>
        <begin position="206"/>
        <end position="225"/>
    </location>
</feature>
<dbReference type="InterPro" id="IPR002656">
    <property type="entry name" value="Acyl_transf_3_dom"/>
</dbReference>
<evidence type="ECO:0000256" key="1">
    <source>
        <dbReference type="ARBA" id="ARBA00004651"/>
    </source>
</evidence>
<feature type="domain" description="Acyltransferase 3" evidence="8">
    <location>
        <begin position="10"/>
        <end position="325"/>
    </location>
</feature>
<evidence type="ECO:0000313" key="9">
    <source>
        <dbReference type="EMBL" id="KGN39956.1"/>
    </source>
</evidence>
<sequence>MADASQRQRAFDVARGIAILAIVVGHVLRGLTAAELVPRTSPTVLEVDDALYVWHLTVFALLAGVFLRPGVDKHGVGGYLRSRLPLFVYLYAVWTLVQAFARFVTGRSGDSEEALDNVFTALLVADGPLWWLGFLVLVSVAGAVARPWASRARAVVSTVVVAGVSVAAWGWTGPWVFLEGVALTSFFWLGILLGRERVARLTALPVAVWVAAAGIGVGGALLVFVDPMPPSSWMGPRTVSALALGVLASAVLCAGVFGLSGLLTRTALARPLGFLGERSLEVFLAHVVATTLTRRALSGAGVDEVWIHLVVGSLAGVLLPLAVWWAGRAVGFPWLFRLPPRLQGPGPTPRQQTLDRSVN</sequence>
<evidence type="ECO:0000259" key="8">
    <source>
        <dbReference type="Pfam" id="PF01757"/>
    </source>
</evidence>
<keyword evidence="5 7" id="KW-1133">Transmembrane helix</keyword>
<reference evidence="9 10" key="1">
    <citation type="submission" date="2013-08" db="EMBL/GenBank/DDBJ databases">
        <title>The genome sequence of Knoellia aerolata.</title>
        <authorList>
            <person name="Zhu W."/>
            <person name="Wang G."/>
        </authorList>
    </citation>
    <scope>NUCLEOTIDE SEQUENCE [LARGE SCALE GENOMIC DNA]</scope>
    <source>
        <strain evidence="9 10">DSM 18566</strain>
    </source>
</reference>
<evidence type="ECO:0000313" key="10">
    <source>
        <dbReference type="Proteomes" id="UP000030013"/>
    </source>
</evidence>
<gene>
    <name evidence="9" type="ORF">N801_17630</name>
</gene>
<keyword evidence="6 7" id="KW-0472">Membrane</keyword>
<dbReference type="RefSeq" id="WP_035939963.1">
    <property type="nucleotide sequence ID" value="NZ_AVPL01000060.1"/>
</dbReference>
<organism evidence="9 10">
    <name type="scientific">Knoellia aerolata DSM 18566</name>
    <dbReference type="NCBI Taxonomy" id="1385519"/>
    <lineage>
        <taxon>Bacteria</taxon>
        <taxon>Bacillati</taxon>
        <taxon>Actinomycetota</taxon>
        <taxon>Actinomycetes</taxon>
        <taxon>Micrococcales</taxon>
        <taxon>Intrasporangiaceae</taxon>
        <taxon>Knoellia</taxon>
    </lineage>
</organism>
<feature type="transmembrane region" description="Helical" evidence="7">
    <location>
        <begin position="175"/>
        <end position="194"/>
    </location>
</feature>
<evidence type="ECO:0000256" key="4">
    <source>
        <dbReference type="ARBA" id="ARBA00022692"/>
    </source>
</evidence>
<comment type="caution">
    <text evidence="9">The sequence shown here is derived from an EMBL/GenBank/DDBJ whole genome shotgun (WGS) entry which is preliminary data.</text>
</comment>
<keyword evidence="3" id="KW-1003">Cell membrane</keyword>
<evidence type="ECO:0000256" key="7">
    <source>
        <dbReference type="SAM" id="Phobius"/>
    </source>
</evidence>
<feature type="transmembrane region" description="Helical" evidence="7">
    <location>
        <begin position="241"/>
        <end position="263"/>
    </location>
</feature>
<proteinExistence type="inferred from homology"/>
<feature type="transmembrane region" description="Helical" evidence="7">
    <location>
        <begin position="51"/>
        <end position="71"/>
    </location>
</feature>
<dbReference type="EMBL" id="AVPL01000060">
    <property type="protein sequence ID" value="KGN39956.1"/>
    <property type="molecule type" value="Genomic_DNA"/>
</dbReference>
<feature type="transmembrane region" description="Helical" evidence="7">
    <location>
        <begin position="305"/>
        <end position="327"/>
    </location>
</feature>
<dbReference type="STRING" id="1385519.N801_17630"/>
<accession>A0A0A0JWG9</accession>
<dbReference type="PANTHER" id="PTHR40074:SF4">
    <property type="entry name" value="INNER MEMBRANE PROTEIN YCFT"/>
    <property type="match status" value="1"/>
</dbReference>
<keyword evidence="10" id="KW-1185">Reference proteome</keyword>
<evidence type="ECO:0000256" key="3">
    <source>
        <dbReference type="ARBA" id="ARBA00022475"/>
    </source>
</evidence>
<name>A0A0A0JWG9_9MICO</name>
<dbReference type="GO" id="GO:0016413">
    <property type="term" value="F:O-acetyltransferase activity"/>
    <property type="evidence" value="ECO:0007669"/>
    <property type="project" value="TreeGrafter"/>
</dbReference>
<feature type="transmembrane region" description="Helical" evidence="7">
    <location>
        <begin position="121"/>
        <end position="145"/>
    </location>
</feature>
<dbReference type="Pfam" id="PF01757">
    <property type="entry name" value="Acyl_transf_3"/>
    <property type="match status" value="1"/>
</dbReference>
<feature type="transmembrane region" description="Helical" evidence="7">
    <location>
        <begin position="83"/>
        <end position="101"/>
    </location>
</feature>
<comment type="similarity">
    <text evidence="2">Belongs to the acyltransferase 3 family.</text>
</comment>
<comment type="subcellular location">
    <subcellularLocation>
        <location evidence="1">Cell membrane</location>
        <topology evidence="1">Multi-pass membrane protein</topology>
    </subcellularLocation>
</comment>
<feature type="transmembrane region" description="Helical" evidence="7">
    <location>
        <begin position="152"/>
        <end position="169"/>
    </location>
</feature>
<dbReference type="GO" id="GO:0009246">
    <property type="term" value="P:enterobacterial common antigen biosynthetic process"/>
    <property type="evidence" value="ECO:0007669"/>
    <property type="project" value="TreeGrafter"/>
</dbReference>
<dbReference type="GO" id="GO:0005886">
    <property type="term" value="C:plasma membrane"/>
    <property type="evidence" value="ECO:0007669"/>
    <property type="project" value="UniProtKB-SubCell"/>
</dbReference>
<keyword evidence="4 7" id="KW-0812">Transmembrane</keyword>
<feature type="transmembrane region" description="Helical" evidence="7">
    <location>
        <begin position="12"/>
        <end position="31"/>
    </location>
</feature>
<evidence type="ECO:0000256" key="5">
    <source>
        <dbReference type="ARBA" id="ARBA00022989"/>
    </source>
</evidence>
<dbReference type="PANTHER" id="PTHR40074">
    <property type="entry name" value="O-ACETYLTRANSFERASE WECH"/>
    <property type="match status" value="1"/>
</dbReference>
<evidence type="ECO:0000256" key="2">
    <source>
        <dbReference type="ARBA" id="ARBA00007400"/>
    </source>
</evidence>
<dbReference type="Proteomes" id="UP000030013">
    <property type="component" value="Unassembled WGS sequence"/>
</dbReference>
<dbReference type="AlphaFoldDB" id="A0A0A0JWG9"/>